<name>A0A5N5WJ86_9EURO</name>
<feature type="transmembrane region" description="Helical" evidence="2">
    <location>
        <begin position="99"/>
        <end position="121"/>
    </location>
</feature>
<keyword evidence="5" id="KW-1185">Reference proteome</keyword>
<evidence type="ECO:0000256" key="3">
    <source>
        <dbReference type="SAM" id="SignalP"/>
    </source>
</evidence>
<feature type="compositionally biased region" description="Basic and acidic residues" evidence="1">
    <location>
        <begin position="69"/>
        <end position="84"/>
    </location>
</feature>
<reference evidence="4 5" key="1">
    <citation type="submission" date="2019-04" db="EMBL/GenBank/DDBJ databases">
        <title>Friends and foes A comparative genomics study of 23 Aspergillus species from section Flavi.</title>
        <authorList>
            <consortium name="DOE Joint Genome Institute"/>
            <person name="Kjaerbolling I."/>
            <person name="Vesth T."/>
            <person name="Frisvad J.C."/>
            <person name="Nybo J.L."/>
            <person name="Theobald S."/>
            <person name="Kildgaard S."/>
            <person name="Isbrandt T."/>
            <person name="Kuo A."/>
            <person name="Sato A."/>
            <person name="Lyhne E.K."/>
            <person name="Kogle M.E."/>
            <person name="Wiebenga A."/>
            <person name="Kun R.S."/>
            <person name="Lubbers R.J."/>
            <person name="Makela M.R."/>
            <person name="Barry K."/>
            <person name="Chovatia M."/>
            <person name="Clum A."/>
            <person name="Daum C."/>
            <person name="Haridas S."/>
            <person name="He G."/>
            <person name="LaButti K."/>
            <person name="Lipzen A."/>
            <person name="Mondo S."/>
            <person name="Riley R."/>
            <person name="Salamov A."/>
            <person name="Simmons B.A."/>
            <person name="Magnuson J.K."/>
            <person name="Henrissat B."/>
            <person name="Mortensen U.H."/>
            <person name="Larsen T.O."/>
            <person name="Devries R.P."/>
            <person name="Grigoriev I.V."/>
            <person name="Machida M."/>
            <person name="Baker S.E."/>
            <person name="Andersen M.R."/>
        </authorList>
    </citation>
    <scope>NUCLEOTIDE SEQUENCE [LARGE SCALE GENOMIC DNA]</scope>
    <source>
        <strain evidence="4 5">CBS 151.66</strain>
    </source>
</reference>
<dbReference type="EMBL" id="ML732382">
    <property type="protein sequence ID" value="KAB8068621.1"/>
    <property type="molecule type" value="Genomic_DNA"/>
</dbReference>
<feature type="region of interest" description="Disordered" evidence="1">
    <location>
        <begin position="58"/>
        <end position="84"/>
    </location>
</feature>
<keyword evidence="2" id="KW-0472">Membrane</keyword>
<dbReference type="Proteomes" id="UP000326565">
    <property type="component" value="Unassembled WGS sequence"/>
</dbReference>
<feature type="chain" id="PRO_5024821841" evidence="3">
    <location>
        <begin position="30"/>
        <end position="126"/>
    </location>
</feature>
<dbReference type="AlphaFoldDB" id="A0A5N5WJ86"/>
<keyword evidence="2" id="KW-1133">Transmembrane helix</keyword>
<feature type="signal peptide" evidence="3">
    <location>
        <begin position="1"/>
        <end position="29"/>
    </location>
</feature>
<gene>
    <name evidence="4" type="ORF">BDV29DRAFT_66205</name>
</gene>
<evidence type="ECO:0000256" key="2">
    <source>
        <dbReference type="SAM" id="Phobius"/>
    </source>
</evidence>
<accession>A0A5N5WJ86</accession>
<evidence type="ECO:0000313" key="4">
    <source>
        <dbReference type="EMBL" id="KAB8068621.1"/>
    </source>
</evidence>
<keyword evidence="2" id="KW-0812">Transmembrane</keyword>
<proteinExistence type="predicted"/>
<sequence length="126" mass="14339">MPLVSPMMSYTSVVCLCLSVAFFSSFPLAGEGFMAGPVSGARRLTLPARLDRKTFGWNQKKKSQGNPKLDYRHPIGLDSRSERDNEGIQNQKNYILKVSFFPCFRVFVFLVCSIFVFRFYLGLYGM</sequence>
<keyword evidence="3" id="KW-0732">Signal</keyword>
<protein>
    <submittedName>
        <fullName evidence="4">Uncharacterized protein</fullName>
    </submittedName>
</protein>
<evidence type="ECO:0000256" key="1">
    <source>
        <dbReference type="SAM" id="MobiDB-lite"/>
    </source>
</evidence>
<organism evidence="4 5">
    <name type="scientific">Aspergillus leporis</name>
    <dbReference type="NCBI Taxonomy" id="41062"/>
    <lineage>
        <taxon>Eukaryota</taxon>
        <taxon>Fungi</taxon>
        <taxon>Dikarya</taxon>
        <taxon>Ascomycota</taxon>
        <taxon>Pezizomycotina</taxon>
        <taxon>Eurotiomycetes</taxon>
        <taxon>Eurotiomycetidae</taxon>
        <taxon>Eurotiales</taxon>
        <taxon>Aspergillaceae</taxon>
        <taxon>Aspergillus</taxon>
        <taxon>Aspergillus subgen. Circumdati</taxon>
    </lineage>
</organism>
<evidence type="ECO:0000313" key="5">
    <source>
        <dbReference type="Proteomes" id="UP000326565"/>
    </source>
</evidence>